<proteinExistence type="predicted"/>
<gene>
    <name evidence="2" type="ORF">CT0861_08442</name>
</gene>
<evidence type="ECO:0000256" key="1">
    <source>
        <dbReference type="SAM" id="MobiDB-lite"/>
    </source>
</evidence>
<feature type="region of interest" description="Disordered" evidence="1">
    <location>
        <begin position="403"/>
        <end position="458"/>
    </location>
</feature>
<name>A0A161YF55_9PEZI</name>
<feature type="compositionally biased region" description="Polar residues" evidence="1">
    <location>
        <begin position="238"/>
        <end position="248"/>
    </location>
</feature>
<feature type="region of interest" description="Disordered" evidence="1">
    <location>
        <begin position="70"/>
        <end position="169"/>
    </location>
</feature>
<feature type="region of interest" description="Disordered" evidence="1">
    <location>
        <begin position="297"/>
        <end position="323"/>
    </location>
</feature>
<feature type="region of interest" description="Disordered" evidence="1">
    <location>
        <begin position="1"/>
        <end position="39"/>
    </location>
</feature>
<evidence type="ECO:0000313" key="2">
    <source>
        <dbReference type="EMBL" id="KZL71177.1"/>
    </source>
</evidence>
<feature type="compositionally biased region" description="Basic and acidic residues" evidence="1">
    <location>
        <begin position="403"/>
        <end position="413"/>
    </location>
</feature>
<comment type="caution">
    <text evidence="2">The sequence shown here is derived from an EMBL/GenBank/DDBJ whole genome shotgun (WGS) entry which is preliminary data.</text>
</comment>
<keyword evidence="3" id="KW-1185">Reference proteome</keyword>
<dbReference type="AlphaFoldDB" id="A0A161YF55"/>
<dbReference type="STRING" id="708197.A0A161YF55"/>
<feature type="compositionally biased region" description="Basic and acidic residues" evidence="1">
    <location>
        <begin position="433"/>
        <end position="447"/>
    </location>
</feature>
<dbReference type="PANTHER" id="PTHR38166">
    <property type="entry name" value="C2H2-TYPE DOMAIN-CONTAINING PROTEIN-RELATED"/>
    <property type="match status" value="1"/>
</dbReference>
<evidence type="ECO:0008006" key="4">
    <source>
        <dbReference type="Google" id="ProtNLM"/>
    </source>
</evidence>
<dbReference type="Proteomes" id="UP000076552">
    <property type="component" value="Unassembled WGS sequence"/>
</dbReference>
<evidence type="ECO:0000313" key="3">
    <source>
        <dbReference type="Proteomes" id="UP000076552"/>
    </source>
</evidence>
<feature type="region of interest" description="Disordered" evidence="1">
    <location>
        <begin position="344"/>
        <end position="379"/>
    </location>
</feature>
<sequence length="752" mass="84059">MGHKTVASNRLARVWSPERQDGAATQRASVDGSSRTDEASKDLAYQFLVMNRAARRATVADDNYYGTPSSCVPSRDRTAMAVEPTQPQGRRHSSFEPGTLPSLAYRVKEPAHNPRKHQRGSPSLDGIEEQTEPAEERHSKRISGDSGYGFDTQRRRCEQRKSASDSQGVSIEVLPKSKVIVISCPASDSEHDEALSVPRLPKRRLRRHSLAADIKTTDTTTAVARNRHRDSVMESSGPARSQSHSSQGLRRVKGTTALRPEIDPQPRPSRPRIKIATMPNAIDSDIRHAHEPKLLLKTPTWSPTSRETPRPMIQRQPRPVSGPPTLPVNWHANGIPTLVFSPVEEQSDSSNDSGDESSVESSVFSIPNSPIEPCELAPDDPFAPHFDAVITNVLERFRDWQVQKRGGRGERGQARRVSSNTVDSGRSSRKRSHSEMPEHPASDEDVHMVPGSKRPKVLTPPTKTLACPFWKKDPDNHRQCYKKVLSKIKYVKTHLYRFHAAPITCPCCGAEFQSEDVRDEHLRARRCEVVEQGYIASHEGLTPGRMRQVSKRADPRHSEEEQWFVIWDTIFPNTPRPSSAYIDGVLSEDVCNLHEFFANSGNDIILDYFSVHDPDFARSDRISLYERFVRDRVLERIYEQWATRRGLRQPHGANDFTPPQSNPTESEHPSRASSAHGNPFSQGPVQTYLAEDIQPVPASDLQFAGQGFEDLDAGGDSYCDSHTQDLLDDLEGMFSGAGQQYDEGSSGASFIR</sequence>
<dbReference type="PANTHER" id="PTHR38166:SF1">
    <property type="entry name" value="C2H2-TYPE DOMAIN-CONTAINING PROTEIN"/>
    <property type="match status" value="1"/>
</dbReference>
<feature type="region of interest" description="Disordered" evidence="1">
    <location>
        <begin position="218"/>
        <end position="272"/>
    </location>
</feature>
<feature type="compositionally biased region" description="Basic and acidic residues" evidence="1">
    <location>
        <begin position="152"/>
        <end position="163"/>
    </location>
</feature>
<protein>
    <recommendedName>
        <fullName evidence="4">C2H2-type domain-containing protein</fullName>
    </recommendedName>
</protein>
<feature type="compositionally biased region" description="Polar residues" evidence="1">
    <location>
        <begin position="671"/>
        <end position="684"/>
    </location>
</feature>
<dbReference type="EMBL" id="LFIV01000077">
    <property type="protein sequence ID" value="KZL71177.1"/>
    <property type="molecule type" value="Genomic_DNA"/>
</dbReference>
<accession>A0A161YF55</accession>
<organism evidence="2 3">
    <name type="scientific">Colletotrichum tofieldiae</name>
    <dbReference type="NCBI Taxonomy" id="708197"/>
    <lineage>
        <taxon>Eukaryota</taxon>
        <taxon>Fungi</taxon>
        <taxon>Dikarya</taxon>
        <taxon>Ascomycota</taxon>
        <taxon>Pezizomycotina</taxon>
        <taxon>Sordariomycetes</taxon>
        <taxon>Hypocreomycetidae</taxon>
        <taxon>Glomerellales</taxon>
        <taxon>Glomerellaceae</taxon>
        <taxon>Colletotrichum</taxon>
        <taxon>Colletotrichum spaethianum species complex</taxon>
    </lineage>
</organism>
<feature type="region of interest" description="Disordered" evidence="1">
    <location>
        <begin position="648"/>
        <end position="684"/>
    </location>
</feature>
<reference evidence="2 3" key="1">
    <citation type="submission" date="2015-06" db="EMBL/GenBank/DDBJ databases">
        <title>Survival trade-offs in plant roots during colonization by closely related pathogenic and mutualistic fungi.</title>
        <authorList>
            <person name="Hacquard S."/>
            <person name="Kracher B."/>
            <person name="Hiruma K."/>
            <person name="Weinman A."/>
            <person name="Muench P."/>
            <person name="Garrido Oter R."/>
            <person name="Ver Loren van Themaat E."/>
            <person name="Dallerey J.-F."/>
            <person name="Damm U."/>
            <person name="Henrissat B."/>
            <person name="Lespinet O."/>
            <person name="Thon M."/>
            <person name="Kemen E."/>
            <person name="McHardy A.C."/>
            <person name="Schulze-Lefert P."/>
            <person name="O'Connell R.J."/>
        </authorList>
    </citation>
    <scope>NUCLEOTIDE SEQUENCE [LARGE SCALE GENOMIC DNA]</scope>
    <source>
        <strain evidence="2 3">0861</strain>
    </source>
</reference>